<proteinExistence type="predicted"/>
<dbReference type="OrthoDB" id="7376211at2"/>
<comment type="caution">
    <text evidence="2">The sequence shown here is derived from an EMBL/GenBank/DDBJ whole genome shotgun (WGS) entry which is preliminary data.</text>
</comment>
<dbReference type="AlphaFoldDB" id="A0A2T5FZB8"/>
<evidence type="ECO:0000256" key="1">
    <source>
        <dbReference type="SAM" id="Phobius"/>
    </source>
</evidence>
<dbReference type="RefSeq" id="WP_107966908.1">
    <property type="nucleotide sequence ID" value="NZ_NWBU01000005.1"/>
</dbReference>
<name>A0A2T5FZB8_9SPHN</name>
<feature type="transmembrane region" description="Helical" evidence="1">
    <location>
        <begin position="19"/>
        <end position="38"/>
    </location>
</feature>
<keyword evidence="1" id="KW-1133">Transmembrane helix</keyword>
<evidence type="ECO:0000313" key="2">
    <source>
        <dbReference type="EMBL" id="PTQ12044.1"/>
    </source>
</evidence>
<sequence length="82" mass="9447">MTESTSLEPARGQFSRPRFFLLVLAGAYPLITTILYVVRPFTEGWSLWQRTLIVAPIMVSLMVWGLIPFVQKRFHRFIHPGG</sequence>
<feature type="transmembrane region" description="Helical" evidence="1">
    <location>
        <begin position="50"/>
        <end position="70"/>
    </location>
</feature>
<keyword evidence="1" id="KW-0812">Transmembrane</keyword>
<dbReference type="Proteomes" id="UP000244162">
    <property type="component" value="Unassembled WGS sequence"/>
</dbReference>
<gene>
    <name evidence="2" type="ORF">CLG96_05555</name>
</gene>
<keyword evidence="3" id="KW-1185">Reference proteome</keyword>
<protein>
    <submittedName>
        <fullName evidence="2">Uncharacterized protein</fullName>
    </submittedName>
</protein>
<accession>A0A2T5FZB8</accession>
<keyword evidence="1" id="KW-0472">Membrane</keyword>
<reference evidence="2 3" key="1">
    <citation type="submission" date="2017-09" db="EMBL/GenBank/DDBJ databases">
        <title>Sphingomonas panjinensis sp.nov., isolated from oil-contaminated soil.</title>
        <authorList>
            <person name="Wang L."/>
            <person name="Chen L."/>
        </authorList>
    </citation>
    <scope>NUCLEOTIDE SEQUENCE [LARGE SCALE GENOMIC DNA]</scope>
    <source>
        <strain evidence="2 3">FW-11</strain>
    </source>
</reference>
<organism evidence="2 3">
    <name type="scientific">Sphingomonas oleivorans</name>
    <dbReference type="NCBI Taxonomy" id="1735121"/>
    <lineage>
        <taxon>Bacteria</taxon>
        <taxon>Pseudomonadati</taxon>
        <taxon>Pseudomonadota</taxon>
        <taxon>Alphaproteobacteria</taxon>
        <taxon>Sphingomonadales</taxon>
        <taxon>Sphingomonadaceae</taxon>
        <taxon>Sphingomonas</taxon>
    </lineage>
</organism>
<evidence type="ECO:0000313" key="3">
    <source>
        <dbReference type="Proteomes" id="UP000244162"/>
    </source>
</evidence>
<dbReference type="EMBL" id="NWBU01000005">
    <property type="protein sequence ID" value="PTQ12044.1"/>
    <property type="molecule type" value="Genomic_DNA"/>
</dbReference>